<name>A0ABU3ETW0_9ENTE</name>
<organism evidence="2 3">
    <name type="scientific">Enterococcus dongliensis</name>
    <dbReference type="NCBI Taxonomy" id="2559925"/>
    <lineage>
        <taxon>Bacteria</taxon>
        <taxon>Bacillati</taxon>
        <taxon>Bacillota</taxon>
        <taxon>Bacilli</taxon>
        <taxon>Lactobacillales</taxon>
        <taxon>Enterococcaceae</taxon>
        <taxon>Enterococcus</taxon>
    </lineage>
</organism>
<evidence type="ECO:0000313" key="3">
    <source>
        <dbReference type="Proteomes" id="UP001256547"/>
    </source>
</evidence>
<evidence type="ECO:0000256" key="1">
    <source>
        <dbReference type="SAM" id="MobiDB-lite"/>
    </source>
</evidence>
<evidence type="ECO:0000313" key="2">
    <source>
        <dbReference type="EMBL" id="MDT2598116.1"/>
    </source>
</evidence>
<accession>A0ABU3ETW0</accession>
<dbReference type="RefSeq" id="WP_167483488.1">
    <property type="nucleotide sequence ID" value="NZ_JARPYR010000079.1"/>
</dbReference>
<dbReference type="Proteomes" id="UP001256547">
    <property type="component" value="Unassembled WGS sequence"/>
</dbReference>
<feature type="region of interest" description="Disordered" evidence="1">
    <location>
        <begin position="1"/>
        <end position="20"/>
    </location>
</feature>
<keyword evidence="3" id="KW-1185">Reference proteome</keyword>
<comment type="caution">
    <text evidence="2">The sequence shown here is derived from an EMBL/GenBank/DDBJ whole genome shotgun (WGS) entry which is preliminary data.</text>
</comment>
<sequence length="48" mass="5365">MRAKEKAIIHNSLGGQDKGKQNSTKLLIFCPSIITHQFIGGNYDETFN</sequence>
<proteinExistence type="predicted"/>
<reference evidence="2 3" key="1">
    <citation type="submission" date="2023-03" db="EMBL/GenBank/DDBJ databases">
        <authorList>
            <person name="Shen W."/>
            <person name="Cai J."/>
        </authorList>
    </citation>
    <scope>NUCLEOTIDE SEQUENCE [LARGE SCALE GENOMIC DNA]</scope>
    <source>
        <strain evidence="2 3">P72-2</strain>
    </source>
</reference>
<gene>
    <name evidence="2" type="ORF">P7D39_14080</name>
</gene>
<dbReference type="EMBL" id="JARPYR010000079">
    <property type="protein sequence ID" value="MDT2598116.1"/>
    <property type="molecule type" value="Genomic_DNA"/>
</dbReference>
<protein>
    <submittedName>
        <fullName evidence="2">Uncharacterized protein</fullName>
    </submittedName>
</protein>